<evidence type="ECO:0000313" key="3">
    <source>
        <dbReference type="Proteomes" id="UP001501920"/>
    </source>
</evidence>
<dbReference type="GO" id="GO:0050776">
    <property type="term" value="P:regulation of immune response"/>
    <property type="evidence" value="ECO:0007669"/>
    <property type="project" value="TreeGrafter"/>
</dbReference>
<dbReference type="InterPro" id="IPR036056">
    <property type="entry name" value="Fibrinogen-like_C"/>
</dbReference>
<accession>A0AAR2J4R6</accession>
<dbReference type="PANTHER" id="PTHR19143">
    <property type="entry name" value="FIBRINOGEN/TENASCIN/ANGIOPOEITIN"/>
    <property type="match status" value="1"/>
</dbReference>
<dbReference type="InterPro" id="IPR050373">
    <property type="entry name" value="Fibrinogen_C-term_domain"/>
</dbReference>
<organism evidence="2 3">
    <name type="scientific">Pygocentrus nattereri</name>
    <name type="common">Red-bellied piranha</name>
    <dbReference type="NCBI Taxonomy" id="42514"/>
    <lineage>
        <taxon>Eukaryota</taxon>
        <taxon>Metazoa</taxon>
        <taxon>Chordata</taxon>
        <taxon>Craniata</taxon>
        <taxon>Vertebrata</taxon>
        <taxon>Euteleostomi</taxon>
        <taxon>Actinopterygii</taxon>
        <taxon>Neopterygii</taxon>
        <taxon>Teleostei</taxon>
        <taxon>Ostariophysi</taxon>
        <taxon>Characiformes</taxon>
        <taxon>Characoidei</taxon>
        <taxon>Pygocentrus</taxon>
    </lineage>
</organism>
<keyword evidence="3" id="KW-1185">Reference proteome</keyword>
<evidence type="ECO:0000313" key="2">
    <source>
        <dbReference type="Ensembl" id="ENSPNAP00000044821.1"/>
    </source>
</evidence>
<reference evidence="2 3" key="1">
    <citation type="submission" date="2020-10" db="EMBL/GenBank/DDBJ databases">
        <title>Pygocentrus nattereri (red-bellied piranha) genome, fPygNat1, primary haplotype.</title>
        <authorList>
            <person name="Myers G."/>
            <person name="Meyer A."/>
            <person name="Karagic N."/>
            <person name="Pippel M."/>
            <person name="Winkler S."/>
            <person name="Tracey A."/>
            <person name="Wood J."/>
            <person name="Formenti G."/>
            <person name="Howe K."/>
            <person name="Fedrigo O."/>
            <person name="Jarvis E.D."/>
        </authorList>
    </citation>
    <scope>NUCLEOTIDE SEQUENCE [LARGE SCALE GENOMIC DNA]</scope>
</reference>
<dbReference type="PANTHER" id="PTHR19143:SF263">
    <property type="entry name" value="FIBRINOGEN-LIKE PROTEIN 1"/>
    <property type="match status" value="1"/>
</dbReference>
<dbReference type="Proteomes" id="UP001501920">
    <property type="component" value="Chromosome 11"/>
</dbReference>
<dbReference type="InterPro" id="IPR002181">
    <property type="entry name" value="Fibrinogen_a/b/g_C_dom"/>
</dbReference>
<proteinExistence type="predicted"/>
<reference evidence="2" key="2">
    <citation type="submission" date="2025-08" db="UniProtKB">
        <authorList>
            <consortium name="Ensembl"/>
        </authorList>
    </citation>
    <scope>IDENTIFICATION</scope>
</reference>
<dbReference type="Gene3D" id="3.90.215.10">
    <property type="entry name" value="Gamma Fibrinogen, chain A, domain 1"/>
    <property type="match status" value="1"/>
</dbReference>
<feature type="domain" description="Fibrinogen C-terminal" evidence="1">
    <location>
        <begin position="1"/>
        <end position="229"/>
    </location>
</feature>
<dbReference type="CDD" id="cd00087">
    <property type="entry name" value="FReD"/>
    <property type="match status" value="1"/>
</dbReference>
<sequence length="229" mass="25573">SLQTICVIHFDHPKTLGLKPLHTNIGNVLIQVYCEMLPDGGWTVFQRRTGGQVSFNRNWKEYENGFGDLERDHWLGLYKIWALTNGKRSTLRVDLWDFEGGSAFAQYQDFSVGDSRTNYKLQVGAYSGNAGDAIRGAYAGIDQNGYGFSTSDRDNDGCSPCIFGDIATNDCSAKSGGGWWFSRCGSANLHGDWHPKADNRFWASGLHWLTWRGPVPYSAKATRIMIKTV</sequence>
<dbReference type="GO" id="GO:0005615">
    <property type="term" value="C:extracellular space"/>
    <property type="evidence" value="ECO:0007669"/>
    <property type="project" value="TreeGrafter"/>
</dbReference>
<dbReference type="GO" id="GO:0050868">
    <property type="term" value="P:negative regulation of T cell activation"/>
    <property type="evidence" value="ECO:0007669"/>
    <property type="project" value="TreeGrafter"/>
</dbReference>
<gene>
    <name evidence="2" type="primary">MFAP4</name>
</gene>
<dbReference type="AlphaFoldDB" id="A0AAR2J4R6"/>
<dbReference type="SUPFAM" id="SSF56496">
    <property type="entry name" value="Fibrinogen C-terminal domain-like"/>
    <property type="match status" value="1"/>
</dbReference>
<dbReference type="GeneTree" id="ENSGT00940000164836"/>
<reference evidence="2" key="3">
    <citation type="submission" date="2025-09" db="UniProtKB">
        <authorList>
            <consortium name="Ensembl"/>
        </authorList>
    </citation>
    <scope>IDENTIFICATION</scope>
</reference>
<dbReference type="Ensembl" id="ENSPNAT00000049331.1">
    <property type="protein sequence ID" value="ENSPNAP00000044821.1"/>
    <property type="gene ID" value="ENSPNAG00000031325.1"/>
</dbReference>
<name>A0AAR2J4R6_PYGNA</name>
<dbReference type="PROSITE" id="PS51406">
    <property type="entry name" value="FIBRINOGEN_C_2"/>
    <property type="match status" value="1"/>
</dbReference>
<dbReference type="Pfam" id="PF00147">
    <property type="entry name" value="Fibrinogen_C"/>
    <property type="match status" value="1"/>
</dbReference>
<evidence type="ECO:0000259" key="1">
    <source>
        <dbReference type="PROSITE" id="PS51406"/>
    </source>
</evidence>
<dbReference type="InterPro" id="IPR014716">
    <property type="entry name" value="Fibrinogen_a/b/g_C_1"/>
</dbReference>
<protein>
    <recommendedName>
        <fullName evidence="1">Fibrinogen C-terminal domain-containing protein</fullName>
    </recommendedName>
</protein>
<dbReference type="SMART" id="SM00186">
    <property type="entry name" value="FBG"/>
    <property type="match status" value="1"/>
</dbReference>